<keyword evidence="3" id="KW-1185">Reference proteome</keyword>
<dbReference type="PROSITE" id="PS51107">
    <property type="entry name" value="PTS_EIIC_TYPE_5"/>
    <property type="match status" value="1"/>
</dbReference>
<comment type="caution">
    <text evidence="2">The sequence shown here is derived from an EMBL/GenBank/DDBJ whole genome shotgun (WGS) entry which is preliminary data.</text>
</comment>
<keyword evidence="1" id="KW-0812">Transmembrane</keyword>
<name>A0ABX5I6P7_STACR</name>
<feature type="transmembrane region" description="Helical" evidence="1">
    <location>
        <begin position="145"/>
        <end position="167"/>
    </location>
</feature>
<feature type="transmembrane region" description="Helical" evidence="1">
    <location>
        <begin position="22"/>
        <end position="44"/>
    </location>
</feature>
<keyword evidence="1" id="KW-1133">Transmembrane helix</keyword>
<dbReference type="NCBIfam" id="TIGR00821">
    <property type="entry name" value="EII-GUT"/>
    <property type="match status" value="1"/>
</dbReference>
<evidence type="ECO:0000256" key="1">
    <source>
        <dbReference type="SAM" id="Phobius"/>
    </source>
</evidence>
<organism evidence="2 3">
    <name type="scientific">Staphylococcus chromogenes</name>
    <name type="common">Staphylococcus hyicus subsp. chromogenes</name>
    <dbReference type="NCBI Taxonomy" id="46126"/>
    <lineage>
        <taxon>Bacteria</taxon>
        <taxon>Bacillati</taxon>
        <taxon>Bacillota</taxon>
        <taxon>Bacilli</taxon>
        <taxon>Bacillales</taxon>
        <taxon>Staphylococcaceae</taxon>
        <taxon>Staphylococcus</taxon>
    </lineage>
</organism>
<dbReference type="PIRSF" id="PIRSF038321">
    <property type="entry name" value="PTS_glc_srb_IIC"/>
    <property type="match status" value="1"/>
</dbReference>
<dbReference type="Proteomes" id="UP000242008">
    <property type="component" value="Unassembled WGS sequence"/>
</dbReference>
<dbReference type="RefSeq" id="WP_107367542.1">
    <property type="nucleotide sequence ID" value="NZ_JACEWH010000003.1"/>
</dbReference>
<dbReference type="InterPro" id="IPR004699">
    <property type="entry name" value="PTS_IID_sorb"/>
</dbReference>
<protein>
    <submittedName>
        <fullName evidence="2">PTS glucitol/sorbitol transporter subunit IIC</fullName>
    </submittedName>
</protein>
<dbReference type="PANTHER" id="PTHR40399">
    <property type="entry name" value="PTS SYSTEM GLUCITOL/SORBITOL-SPECIFIC EIIC COMPONENT"/>
    <property type="match status" value="1"/>
</dbReference>
<sequence>MDILVKAAEGFINLFQTGADTFVSWMTSIVPLVLMLLIAMNTLIQLIGEQRINKIAQKSAGNPLLRYLVLPFLGSFMLANPMVHSLGRFMPEKYKPSYFASAAQFAHTSNGLFPHINPAELFIFLGIANGIQQLGLPMTDLAVRYMLVGLVLNFIGGWVTDFTTSYVEKQQGVKLSKEVHLEGK</sequence>
<evidence type="ECO:0000313" key="3">
    <source>
        <dbReference type="Proteomes" id="UP000242008"/>
    </source>
</evidence>
<reference evidence="2 3" key="1">
    <citation type="journal article" date="2016" name="Front. Microbiol.">
        <title>Comprehensive Phylogenetic Analysis of Bovine Non-aureus Staphylococci Species Based on Whole-Genome Sequencing.</title>
        <authorList>
            <person name="Naushad S."/>
            <person name="Barkema H.W."/>
            <person name="Luby C."/>
            <person name="Condas L.A."/>
            <person name="Nobrega D.B."/>
            <person name="Carson D.A."/>
            <person name="De Buck J."/>
        </authorList>
    </citation>
    <scope>NUCLEOTIDE SEQUENCE [LARGE SCALE GENOMIC DNA]</scope>
    <source>
        <strain evidence="2 3">SNUC 1363</strain>
    </source>
</reference>
<dbReference type="Pfam" id="PF03608">
    <property type="entry name" value="EII-GUT"/>
    <property type="match status" value="1"/>
</dbReference>
<gene>
    <name evidence="2" type="primary">srlA</name>
    <name evidence="2" type="ORF">BU676_11420</name>
</gene>
<evidence type="ECO:0000313" key="2">
    <source>
        <dbReference type="EMBL" id="PTG67751.1"/>
    </source>
</evidence>
<dbReference type="PANTHER" id="PTHR40399:SF1">
    <property type="entry name" value="PTS SYSTEM GLUCITOL_SORBITOL-SPECIFIC EIIC COMPONENT"/>
    <property type="match status" value="1"/>
</dbReference>
<keyword evidence="1" id="KW-0472">Membrane</keyword>
<dbReference type="EMBL" id="PZAO01000041">
    <property type="protein sequence ID" value="PTG67751.1"/>
    <property type="molecule type" value="Genomic_DNA"/>
</dbReference>
<proteinExistence type="predicted"/>
<feature type="transmembrane region" description="Helical" evidence="1">
    <location>
        <begin position="64"/>
        <end position="83"/>
    </location>
</feature>
<accession>A0ABX5I6P7</accession>